<dbReference type="Proteomes" id="UP000224355">
    <property type="component" value="Segment"/>
</dbReference>
<proteinExistence type="predicted"/>
<sequence>MIEVTGRVIERNFEVTRVERSTIPTHLAIKSYIPDVREDVIGKISFDICLNHFGSPDGRHFERFVRAVELDLEETLGNCRKAEAGRYINRTLWDELMKEMHQLRSENAILKGQIPK</sequence>
<accession>A0A1J0MEZ3</accession>
<keyword evidence="2" id="KW-1185">Reference proteome</keyword>
<gene>
    <name evidence="1" type="ORF">PP101_27</name>
</gene>
<evidence type="ECO:0000313" key="1">
    <source>
        <dbReference type="EMBL" id="APD19688.1"/>
    </source>
</evidence>
<protein>
    <submittedName>
        <fullName evidence="1">Uncharacterized protein</fullName>
    </submittedName>
</protein>
<reference evidence="1 2" key="1">
    <citation type="submission" date="2018-04" db="EMBL/GenBank/DDBJ databases">
        <authorList>
            <person name="Shneider M.M."/>
            <person name="Kabanova A.P."/>
            <person name="Vo T.N.H."/>
            <person name="Korzhenkov A."/>
            <person name="Samarov N.I."/>
            <person name="Toshchakov S.V."/>
            <person name="Miroshnikov K.K."/>
            <person name="Ignatov A.N."/>
            <person name="Kulikov E.E."/>
            <person name="Miroshnikov K.A."/>
        </authorList>
    </citation>
    <scope>NUCLEOTIDE SEQUENCE [LARGE SCALE GENOMIC DNA]</scope>
</reference>
<name>A0A1J0MEZ3_9CAUD</name>
<evidence type="ECO:0000313" key="2">
    <source>
        <dbReference type="Proteomes" id="UP000224355"/>
    </source>
</evidence>
<dbReference type="EMBL" id="KY087898">
    <property type="protein sequence ID" value="APD19688.1"/>
    <property type="molecule type" value="Genomic_DNA"/>
</dbReference>
<organism evidence="1 2">
    <name type="scientific">Pectobacterium phage PP101</name>
    <dbReference type="NCBI Taxonomy" id="1916414"/>
    <lineage>
        <taxon>Viruses</taxon>
        <taxon>Duplodnaviria</taxon>
        <taxon>Heunggongvirae</taxon>
        <taxon>Uroviricota</taxon>
        <taxon>Caudoviricetes</taxon>
        <taxon>Chaseviridae</taxon>
        <taxon>Cleopatravirinae</taxon>
        <taxon>Suwonvirus</taxon>
        <taxon>Suwonvirus PP101</taxon>
    </lineage>
</organism>